<evidence type="ECO:0000256" key="1">
    <source>
        <dbReference type="ARBA" id="ARBA00001917"/>
    </source>
</evidence>
<protein>
    <recommendedName>
        <fullName evidence="14">dihydrouracil dehydrogenase (NAD(+))</fullName>
        <ecNumber evidence="14">1.3.1.1</ecNumber>
    </recommendedName>
    <alternativeName>
        <fullName evidence="9">Dihydrothymine dehydrogenase</fullName>
    </alternativeName>
    <alternativeName>
        <fullName evidence="8">Dihydrouracil dehydrogenase</fullName>
    </alternativeName>
</protein>
<evidence type="ECO:0000256" key="2">
    <source>
        <dbReference type="ARBA" id="ARBA00022630"/>
    </source>
</evidence>
<dbReference type="Pfam" id="PF07992">
    <property type="entry name" value="Pyr_redox_2"/>
    <property type="match status" value="1"/>
</dbReference>
<dbReference type="InterPro" id="IPR002489">
    <property type="entry name" value="Glu_synth_asu_C"/>
</dbReference>
<dbReference type="Pfam" id="PF01493">
    <property type="entry name" value="GXGXG"/>
    <property type="match status" value="1"/>
</dbReference>
<evidence type="ECO:0000259" key="15">
    <source>
        <dbReference type="PROSITE" id="PS51379"/>
    </source>
</evidence>
<dbReference type="InterPro" id="IPR009051">
    <property type="entry name" value="Helical_ferredxn"/>
</dbReference>
<evidence type="ECO:0000256" key="5">
    <source>
        <dbReference type="ARBA" id="ARBA00023002"/>
    </source>
</evidence>
<dbReference type="InterPro" id="IPR017900">
    <property type="entry name" value="4Fe4S_Fe_S_CS"/>
</dbReference>
<comment type="catalytic activity">
    <reaction evidence="11">
        <text>5,6-dihydrouracil + NAD(+) = uracil + NADH + H(+)</text>
        <dbReference type="Rhea" id="RHEA:20189"/>
        <dbReference type="ChEBI" id="CHEBI:15378"/>
        <dbReference type="ChEBI" id="CHEBI:15901"/>
        <dbReference type="ChEBI" id="CHEBI:17568"/>
        <dbReference type="ChEBI" id="CHEBI:57540"/>
        <dbReference type="ChEBI" id="CHEBI:57945"/>
        <dbReference type="EC" id="1.3.1.1"/>
    </reaction>
</comment>
<dbReference type="GO" id="GO:0051536">
    <property type="term" value="F:iron-sulfur cluster binding"/>
    <property type="evidence" value="ECO:0007669"/>
    <property type="project" value="UniProtKB-KW"/>
</dbReference>
<dbReference type="Proteomes" id="UP000262325">
    <property type="component" value="Unassembled WGS sequence"/>
</dbReference>
<dbReference type="GO" id="GO:0046872">
    <property type="term" value="F:metal ion binding"/>
    <property type="evidence" value="ECO:0007669"/>
    <property type="project" value="UniProtKB-KW"/>
</dbReference>
<comment type="function">
    <text evidence="12">Involved in pyrimidine base degradation. Catalyzes physiologically the reduction of uracil to 5,6-dihydrouracil (DHU) by using NADH as a specific cosubstrate. It also catalyzes the reverse reaction and the reduction of thymine to 5,6-dihydrothymine (DHT).</text>
</comment>
<accession>A0A3D5QEG4</accession>
<evidence type="ECO:0000256" key="12">
    <source>
        <dbReference type="ARBA" id="ARBA00049578"/>
    </source>
</evidence>
<dbReference type="Pfam" id="PF14691">
    <property type="entry name" value="Fer4_20"/>
    <property type="match status" value="1"/>
</dbReference>
<dbReference type="InterPro" id="IPR017896">
    <property type="entry name" value="4Fe4S_Fe-S-bd"/>
</dbReference>
<dbReference type="Gene3D" id="3.30.70.20">
    <property type="match status" value="1"/>
</dbReference>
<dbReference type="SUPFAM" id="SSF51905">
    <property type="entry name" value="FAD/NAD(P)-binding domain"/>
    <property type="match status" value="1"/>
</dbReference>
<dbReference type="PANTHER" id="PTHR43073:SF2">
    <property type="entry name" value="DIHYDROPYRIMIDINE DEHYDROGENASE [NADP(+)]"/>
    <property type="match status" value="1"/>
</dbReference>
<dbReference type="Gene3D" id="1.10.1060.10">
    <property type="entry name" value="Alpha-helical ferredoxin"/>
    <property type="match status" value="1"/>
</dbReference>
<dbReference type="PROSITE" id="PS51379">
    <property type="entry name" value="4FE4S_FER_2"/>
    <property type="match status" value="2"/>
</dbReference>
<evidence type="ECO:0000313" key="16">
    <source>
        <dbReference type="EMBL" id="HCW94108.1"/>
    </source>
</evidence>
<comment type="catalytic activity">
    <reaction evidence="10">
        <text>5,6-dihydrothymine + NAD(+) = thymine + NADH + H(+)</text>
        <dbReference type="Rhea" id="RHEA:28791"/>
        <dbReference type="ChEBI" id="CHEBI:15378"/>
        <dbReference type="ChEBI" id="CHEBI:17821"/>
        <dbReference type="ChEBI" id="CHEBI:27468"/>
        <dbReference type="ChEBI" id="CHEBI:57540"/>
        <dbReference type="ChEBI" id="CHEBI:57945"/>
        <dbReference type="EC" id="1.3.1.1"/>
    </reaction>
</comment>
<gene>
    <name evidence="16" type="ORF">DHM44_10560</name>
</gene>
<dbReference type="PRINTS" id="PR00368">
    <property type="entry name" value="FADPNR"/>
</dbReference>
<organism evidence="16 17">
    <name type="scientific">Flexistipes sinusarabici</name>
    <dbReference type="NCBI Taxonomy" id="2352"/>
    <lineage>
        <taxon>Bacteria</taxon>
        <taxon>Pseudomonadati</taxon>
        <taxon>Deferribacterota</taxon>
        <taxon>Deferribacteres</taxon>
        <taxon>Deferribacterales</taxon>
        <taxon>Flexistipitaceae</taxon>
        <taxon>Flexistipes</taxon>
    </lineage>
</organism>
<comment type="cofactor">
    <cofactor evidence="1">
        <name>FMN</name>
        <dbReference type="ChEBI" id="CHEBI:58210"/>
    </cofactor>
</comment>
<keyword evidence="3" id="KW-0288">FMN</keyword>
<evidence type="ECO:0000256" key="10">
    <source>
        <dbReference type="ARBA" id="ARBA00047685"/>
    </source>
</evidence>
<dbReference type="GO" id="GO:0004159">
    <property type="term" value="F:dihydropyrimidine dehydrogenase (NAD+) activity"/>
    <property type="evidence" value="ECO:0007669"/>
    <property type="project" value="UniProtKB-EC"/>
</dbReference>
<dbReference type="PRINTS" id="PR00469">
    <property type="entry name" value="PNDRDTASEII"/>
</dbReference>
<comment type="caution">
    <text evidence="16">The sequence shown here is derived from an EMBL/GenBank/DDBJ whole genome shotgun (WGS) entry which is preliminary data.</text>
</comment>
<dbReference type="EMBL" id="DPPF01000225">
    <property type="protein sequence ID" value="HCW94108.1"/>
    <property type="molecule type" value="Genomic_DNA"/>
</dbReference>
<keyword evidence="4" id="KW-0479">Metal-binding</keyword>
<evidence type="ECO:0000256" key="6">
    <source>
        <dbReference type="ARBA" id="ARBA00023004"/>
    </source>
</evidence>
<keyword evidence="2" id="KW-0285">Flavoprotein</keyword>
<feature type="domain" description="4Fe-4S ferredoxin-type" evidence="15">
    <location>
        <begin position="743"/>
        <end position="772"/>
    </location>
</feature>
<evidence type="ECO:0000256" key="8">
    <source>
        <dbReference type="ARBA" id="ARBA00030119"/>
    </source>
</evidence>
<sequence length="779" mass="86406">MNNENKVILNGIEKDKRISTQELLKQLYEKLESGCCNYEINALGQHNIGGPLWNREGKKLIFNVKNPGQRVGSMGMQGTSITVEGSAPADVGWLNAGAEIIVKGDGGDTTAHCAATGNIYIGGRTGTRSGALMKYDPKFPAPQFWVLKNTGSFSFEFMSGGIAVICGSGCENAESVLGYRSCVGMVGGTIYVRGKVEDISEDVWLMDLDEKDKKFLEEGIPVFLSKIDRKDKEKELLDFSQWRKIVAKTYEERITKRYVPIADFRNSVWVKDGIFGDMIEEDFEVADFVEKGDLRLKKPNWNSGAYSSPCEYNCPVFIPTQKRVALLRQSKFEEALKLVMDYSPFPASVCGQVCPNLCMEECNRKYVDVPLKINDLGMLSRDILPETVREERKEKIAVIGSGAAGLASAYHLRRLGYQVEIFEKDTVIGGKLKQVIPEERLDRNILENEINKIIDMGIKAHTGYSVDEKAFEKLTGDFNAVVVAVGAHEPILLPVKGSGLMIKGLDFLKKINRGESVNIGKKVVVIGAGNAGMDVVMGAYKMGAEKVTAIDIQKPAAFDEEIEHAKSLGAEIRWPAFTQEVAEEGIYLKNGEFIEADSVIVSIGDRPNLSFLPDRYKDEKGKLLVNDYYQLEGKENVFIAGDVIKLGLFTNALGDGRKTAINIDNLLNGKPLDRFENAPMIPQDKVKNEFYHPMNPQAVEDREAESEVDRCLSCGYCRDCSFCMEICPEQAISRIESDNDFGFEYVSDSEKCIGCGICAGVCPCGIWEMTDNLEKYIES</sequence>
<dbReference type="InterPro" id="IPR023753">
    <property type="entry name" value="FAD/NAD-binding_dom"/>
</dbReference>
<reference evidence="16 17" key="1">
    <citation type="journal article" date="2018" name="Nat. Biotechnol.">
        <title>A standardized bacterial taxonomy based on genome phylogeny substantially revises the tree of life.</title>
        <authorList>
            <person name="Parks D.H."/>
            <person name="Chuvochina M."/>
            <person name="Waite D.W."/>
            <person name="Rinke C."/>
            <person name="Skarshewski A."/>
            <person name="Chaumeil P.A."/>
            <person name="Hugenholtz P."/>
        </authorList>
    </citation>
    <scope>NUCLEOTIDE SEQUENCE [LARGE SCALE GENOMIC DNA]</scope>
    <source>
        <strain evidence="16">UBA8672</strain>
    </source>
</reference>
<dbReference type="Gene3D" id="3.50.50.60">
    <property type="entry name" value="FAD/NAD(P)-binding domain"/>
    <property type="match status" value="2"/>
</dbReference>
<evidence type="ECO:0000256" key="3">
    <source>
        <dbReference type="ARBA" id="ARBA00022643"/>
    </source>
</evidence>
<dbReference type="OMA" id="VCPNLCM"/>
<name>A0A3D5QEG4_FLESI</name>
<evidence type="ECO:0000256" key="13">
    <source>
        <dbReference type="ARBA" id="ARBA00049714"/>
    </source>
</evidence>
<dbReference type="SUPFAM" id="SSF54862">
    <property type="entry name" value="4Fe-4S ferredoxins"/>
    <property type="match status" value="1"/>
</dbReference>
<evidence type="ECO:0000256" key="11">
    <source>
        <dbReference type="ARBA" id="ARBA00048792"/>
    </source>
</evidence>
<dbReference type="AlphaFoldDB" id="A0A3D5QEG4"/>
<dbReference type="EC" id="1.3.1.1" evidence="14"/>
<evidence type="ECO:0000256" key="4">
    <source>
        <dbReference type="ARBA" id="ARBA00022723"/>
    </source>
</evidence>
<dbReference type="SUPFAM" id="SSF69336">
    <property type="entry name" value="Alpha subunit of glutamate synthase, C-terminal domain"/>
    <property type="match status" value="1"/>
</dbReference>
<comment type="subunit">
    <text evidence="13">Heterotetramer of 2 PreA and 2 PreT subunits.</text>
</comment>
<feature type="domain" description="4Fe-4S ferredoxin-type" evidence="15">
    <location>
        <begin position="704"/>
        <end position="737"/>
    </location>
</feature>
<dbReference type="InterPro" id="IPR036485">
    <property type="entry name" value="Glu_synth_asu_C_sf"/>
</dbReference>
<evidence type="ECO:0000256" key="14">
    <source>
        <dbReference type="ARBA" id="ARBA00049728"/>
    </source>
</evidence>
<evidence type="ECO:0000256" key="9">
    <source>
        <dbReference type="ARBA" id="ARBA00032722"/>
    </source>
</evidence>
<dbReference type="Pfam" id="PF12838">
    <property type="entry name" value="Fer4_7"/>
    <property type="match status" value="1"/>
</dbReference>
<dbReference type="PANTHER" id="PTHR43073">
    <property type="entry name" value="DIHYDROPYRIMIDINE DEHYDROGENASE [NADP(+)]"/>
    <property type="match status" value="1"/>
</dbReference>
<evidence type="ECO:0000256" key="7">
    <source>
        <dbReference type="ARBA" id="ARBA00023014"/>
    </source>
</evidence>
<keyword evidence="6" id="KW-0408">Iron</keyword>
<dbReference type="PROSITE" id="PS00198">
    <property type="entry name" value="4FE4S_FER_1"/>
    <property type="match status" value="1"/>
</dbReference>
<evidence type="ECO:0000313" key="17">
    <source>
        <dbReference type="Proteomes" id="UP000262325"/>
    </source>
</evidence>
<keyword evidence="7" id="KW-0411">Iron-sulfur</keyword>
<keyword evidence="5" id="KW-0560">Oxidoreductase</keyword>
<dbReference type="InterPro" id="IPR028261">
    <property type="entry name" value="DPD_II"/>
</dbReference>
<dbReference type="InterPro" id="IPR036188">
    <property type="entry name" value="FAD/NAD-bd_sf"/>
</dbReference>
<proteinExistence type="predicted"/>
<dbReference type="Gene3D" id="2.160.20.60">
    <property type="entry name" value="Glutamate synthase, alpha subunit, C-terminal domain"/>
    <property type="match status" value="1"/>
</dbReference>